<dbReference type="InterPro" id="IPR005805">
    <property type="entry name" value="Rieske_Fe-S_prot_C"/>
</dbReference>
<evidence type="ECO:0000256" key="1">
    <source>
        <dbReference type="ARBA" id="ARBA00022714"/>
    </source>
</evidence>
<dbReference type="GO" id="GO:0046872">
    <property type="term" value="F:metal ion binding"/>
    <property type="evidence" value="ECO:0007669"/>
    <property type="project" value="UniProtKB-KW"/>
</dbReference>
<dbReference type="GO" id="GO:0005737">
    <property type="term" value="C:cytoplasm"/>
    <property type="evidence" value="ECO:0007669"/>
    <property type="project" value="TreeGrafter"/>
</dbReference>
<dbReference type="GO" id="GO:0051537">
    <property type="term" value="F:2 iron, 2 sulfur cluster binding"/>
    <property type="evidence" value="ECO:0007669"/>
    <property type="project" value="UniProtKB-KW"/>
</dbReference>
<protein>
    <recommendedName>
        <fullName evidence="6">Rieske domain-containing protein</fullName>
    </recommendedName>
</protein>
<evidence type="ECO:0000256" key="2">
    <source>
        <dbReference type="ARBA" id="ARBA00022723"/>
    </source>
</evidence>
<dbReference type="Pfam" id="PF00355">
    <property type="entry name" value="Rieske"/>
    <property type="match status" value="1"/>
</dbReference>
<gene>
    <name evidence="7" type="ORF">SAMN04488055_4785</name>
</gene>
<dbReference type="GO" id="GO:0016020">
    <property type="term" value="C:membrane"/>
    <property type="evidence" value="ECO:0007669"/>
    <property type="project" value="InterPro"/>
</dbReference>
<dbReference type="InterPro" id="IPR017941">
    <property type="entry name" value="Rieske_2Fe-2S"/>
</dbReference>
<evidence type="ECO:0000256" key="5">
    <source>
        <dbReference type="ARBA" id="ARBA00023157"/>
    </source>
</evidence>
<evidence type="ECO:0000313" key="7">
    <source>
        <dbReference type="EMBL" id="SIO49815.1"/>
    </source>
</evidence>
<dbReference type="SUPFAM" id="SSF50022">
    <property type="entry name" value="ISP domain"/>
    <property type="match status" value="1"/>
</dbReference>
<evidence type="ECO:0000256" key="4">
    <source>
        <dbReference type="ARBA" id="ARBA00023014"/>
    </source>
</evidence>
<dbReference type="Gene3D" id="2.102.10.10">
    <property type="entry name" value="Rieske [2Fe-2S] iron-sulphur domain"/>
    <property type="match status" value="1"/>
</dbReference>
<dbReference type="AlphaFoldDB" id="A0A1N6JZM3"/>
<dbReference type="InterPro" id="IPR036922">
    <property type="entry name" value="Rieske_2Fe-2S_sf"/>
</dbReference>
<dbReference type="FunFam" id="2.102.10.10:FF:000014">
    <property type="entry name" value="Oxidoreductase, FAD dependent"/>
    <property type="match status" value="1"/>
</dbReference>
<dbReference type="PRINTS" id="PR00162">
    <property type="entry name" value="RIESKE"/>
</dbReference>
<keyword evidence="1" id="KW-0001">2Fe-2S</keyword>
<dbReference type="Gene3D" id="3.30.9.10">
    <property type="entry name" value="D-Amino Acid Oxidase, subunit A, domain 2"/>
    <property type="match status" value="1"/>
</dbReference>
<organism evidence="7 8">
    <name type="scientific">Chitinophaga niabensis</name>
    <dbReference type="NCBI Taxonomy" id="536979"/>
    <lineage>
        <taxon>Bacteria</taxon>
        <taxon>Pseudomonadati</taxon>
        <taxon>Bacteroidota</taxon>
        <taxon>Chitinophagia</taxon>
        <taxon>Chitinophagales</taxon>
        <taxon>Chitinophagaceae</taxon>
        <taxon>Chitinophaga</taxon>
    </lineage>
</organism>
<reference evidence="7 8" key="1">
    <citation type="submission" date="2016-11" db="EMBL/GenBank/DDBJ databases">
        <authorList>
            <person name="Jaros S."/>
            <person name="Januszkiewicz K."/>
            <person name="Wedrychowicz H."/>
        </authorList>
    </citation>
    <scope>NUCLEOTIDE SEQUENCE [LARGE SCALE GENOMIC DNA]</scope>
    <source>
        <strain evidence="7 8">DSM 24787</strain>
    </source>
</reference>
<dbReference type="EMBL" id="FSRA01000002">
    <property type="protein sequence ID" value="SIO49815.1"/>
    <property type="molecule type" value="Genomic_DNA"/>
</dbReference>
<dbReference type="PROSITE" id="PS51296">
    <property type="entry name" value="RIESKE"/>
    <property type="match status" value="1"/>
</dbReference>
<dbReference type="Gene3D" id="3.50.50.60">
    <property type="entry name" value="FAD/NAD(P)-binding domain"/>
    <property type="match status" value="1"/>
</dbReference>
<dbReference type="RefSeq" id="WP_074242081.1">
    <property type="nucleotide sequence ID" value="NZ_FSRA01000002.1"/>
</dbReference>
<keyword evidence="3" id="KW-0408">Iron</keyword>
<dbReference type="OrthoDB" id="9767869at2"/>
<evidence type="ECO:0000256" key="3">
    <source>
        <dbReference type="ARBA" id="ARBA00023004"/>
    </source>
</evidence>
<dbReference type="Proteomes" id="UP000185003">
    <property type="component" value="Unassembled WGS sequence"/>
</dbReference>
<keyword evidence="4" id="KW-0411">Iron-sulfur</keyword>
<evidence type="ECO:0000313" key="8">
    <source>
        <dbReference type="Proteomes" id="UP000185003"/>
    </source>
</evidence>
<evidence type="ECO:0000259" key="6">
    <source>
        <dbReference type="PROSITE" id="PS51296"/>
    </source>
</evidence>
<name>A0A1N6JZM3_9BACT</name>
<keyword evidence="2" id="KW-0479">Metal-binding</keyword>
<accession>A0A1N6JZM3</accession>
<proteinExistence type="predicted"/>
<keyword evidence="8" id="KW-1185">Reference proteome</keyword>
<dbReference type="InterPro" id="IPR006076">
    <property type="entry name" value="FAD-dep_OxRdtase"/>
</dbReference>
<sequence>MIKRDGHLTSLWQDTKQPYTTQPFAERDEWDVIVVGGGITGISTALRLQEAGKRCLIIEAENLCFGTTGGTTAHINTLLDTPYTTIAQNFGDDNARLVANAAKEAVENIKTNIRTYNINCGFSEADAYLFAQDNSQEKELEQILAATKAAGISAAFIDNIPVPISFTKAIRVKGQAKFQPLDYVMGLAEAYEKLGGAILQHCRVTGVENNELVEVETTQGIFKARDLIYATHIPPGVNLVHLRCLPYRSYAMAVLLSDRKYPEDLSYDMYDPYHYYRTQVVDGQPYLIAGGKDHRTGDAENTEQYLLQLEATIRKHFAVAEIKYKWSSQYYESSDGLPYIGSLPGQAEHIYVATGFGGNGITYSHVAAAILEKLILNDGSPYIPLFDPNRLKPVAGFKNFMKHNLTVVKDLVSGLFPADKLESLSGIAHGEGRIVDYEDDKVAIYKDEAGNIHALHSLCTHLKCEVQWNGAERSWDCPCHGARYDIDGNVLNGPADKGLEKR</sequence>
<dbReference type="InterPro" id="IPR036188">
    <property type="entry name" value="FAD/NAD-bd_sf"/>
</dbReference>
<dbReference type="Pfam" id="PF01266">
    <property type="entry name" value="DAO"/>
    <property type="match status" value="1"/>
</dbReference>
<keyword evidence="5" id="KW-1015">Disulfide bond</keyword>
<feature type="domain" description="Rieske" evidence="6">
    <location>
        <begin position="419"/>
        <end position="502"/>
    </location>
</feature>
<dbReference type="STRING" id="536979.SAMN04488055_4785"/>
<dbReference type="PANTHER" id="PTHR13847">
    <property type="entry name" value="SARCOSINE DEHYDROGENASE-RELATED"/>
    <property type="match status" value="1"/>
</dbReference>
<dbReference type="SUPFAM" id="SSF51905">
    <property type="entry name" value="FAD/NAD(P)-binding domain"/>
    <property type="match status" value="1"/>
</dbReference>
<dbReference type="PANTHER" id="PTHR13847:SF274">
    <property type="entry name" value="RIESKE 2FE-2S IRON-SULFUR PROTEIN YHFW-RELATED"/>
    <property type="match status" value="1"/>
</dbReference>